<dbReference type="Gene3D" id="3.40.50.300">
    <property type="entry name" value="P-loop containing nucleotide triphosphate hydrolases"/>
    <property type="match status" value="1"/>
</dbReference>
<dbReference type="InterPro" id="IPR052922">
    <property type="entry name" value="Cytidylate_Kinase-2"/>
</dbReference>
<dbReference type="STRING" id="1489064.WH96_18235"/>
<evidence type="ECO:0000313" key="1">
    <source>
        <dbReference type="EMBL" id="KLN59323.1"/>
    </source>
</evidence>
<dbReference type="OrthoDB" id="7210594at2"/>
<evidence type="ECO:0000313" key="2">
    <source>
        <dbReference type="Proteomes" id="UP000035444"/>
    </source>
</evidence>
<dbReference type="InterPro" id="IPR027417">
    <property type="entry name" value="P-loop_NTPase"/>
</dbReference>
<dbReference type="AlphaFoldDB" id="A0A0H2MAF1"/>
<keyword evidence="1" id="KW-0808">Transferase</keyword>
<proteinExistence type="predicted"/>
<dbReference type="SUPFAM" id="SSF52540">
    <property type="entry name" value="P-loop containing nucleoside triphosphate hydrolases"/>
    <property type="match status" value="1"/>
</dbReference>
<keyword evidence="1" id="KW-0418">Kinase</keyword>
<dbReference type="PATRIC" id="fig|1489064.4.peg.648"/>
<accession>A0A0H2MAF1</accession>
<keyword evidence="2" id="KW-1185">Reference proteome</keyword>
<name>A0A0H2MAF1_9PROT</name>
<organism evidence="1 2">
    <name type="scientific">Kiloniella spongiae</name>
    <dbReference type="NCBI Taxonomy" id="1489064"/>
    <lineage>
        <taxon>Bacteria</taxon>
        <taxon>Pseudomonadati</taxon>
        <taxon>Pseudomonadota</taxon>
        <taxon>Alphaproteobacteria</taxon>
        <taxon>Rhodospirillales</taxon>
        <taxon>Kiloniellaceae</taxon>
        <taxon>Kiloniella</taxon>
    </lineage>
</organism>
<protein>
    <submittedName>
        <fullName evidence="1">Adenylate kinase</fullName>
    </submittedName>
</protein>
<gene>
    <name evidence="1" type="ORF">WH96_18235</name>
</gene>
<reference evidence="1 2" key="1">
    <citation type="submission" date="2015-03" db="EMBL/GenBank/DDBJ databases">
        <title>Genome Sequence of Kiloniella spongiae MEBiC09566, isolated from a marine sponge.</title>
        <authorList>
            <person name="Shao Z."/>
            <person name="Wang L."/>
            <person name="Li X."/>
        </authorList>
    </citation>
    <scope>NUCLEOTIDE SEQUENCE [LARGE SCALE GENOMIC DNA]</scope>
    <source>
        <strain evidence="1 2">MEBiC09566</strain>
    </source>
</reference>
<dbReference type="PANTHER" id="PTHR37816:SF1">
    <property type="entry name" value="TOXIN"/>
    <property type="match status" value="1"/>
</dbReference>
<dbReference type="GO" id="GO:0016301">
    <property type="term" value="F:kinase activity"/>
    <property type="evidence" value="ECO:0007669"/>
    <property type="project" value="UniProtKB-KW"/>
</dbReference>
<sequence>MKRINVIGTSGSGKSTVARALASVLDYPHVEMDIFHWKPNWKNASDKEFLSAIVENTSGSNWILDGNYNHTQSVKWANVDTVVWIDYSWIRTFYQASKRAVIRAVMKKENWPGTGNVESFRKTFLSRDSVLLWTMKSYRSNIKYYEKILKDKEYSYINFVRLTSPAETRKFIASLASERK</sequence>
<dbReference type="EMBL" id="LAQL01000017">
    <property type="protein sequence ID" value="KLN59323.1"/>
    <property type="molecule type" value="Genomic_DNA"/>
</dbReference>
<comment type="caution">
    <text evidence="1">The sequence shown here is derived from an EMBL/GenBank/DDBJ whole genome shotgun (WGS) entry which is preliminary data.</text>
</comment>
<dbReference type="Proteomes" id="UP000035444">
    <property type="component" value="Unassembled WGS sequence"/>
</dbReference>
<dbReference type="PANTHER" id="PTHR37816">
    <property type="entry name" value="YALI0E33011P"/>
    <property type="match status" value="1"/>
</dbReference>